<dbReference type="EMBL" id="CM017322">
    <property type="protein sequence ID" value="KAE8010349.1"/>
    <property type="molecule type" value="Genomic_DNA"/>
</dbReference>
<feature type="region of interest" description="Disordered" evidence="1">
    <location>
        <begin position="92"/>
        <end position="123"/>
    </location>
</feature>
<feature type="region of interest" description="Disordered" evidence="1">
    <location>
        <begin position="1"/>
        <end position="31"/>
    </location>
</feature>
<sequence length="298" mass="33147">MDHSNSEERDLVVDLERGGTTSEDDGVKDLNVGGKHARKMLGRLRSGKFGFDRSVRDMDGLGSSKNVLHYAENLEILIGNVDGKAAGMMEMEMEKEKRKKTSSKKPPKPPRPPNSPSLDAADTKLVREISELARSRRARIEQRQEKMKKRADKASSSNANLIAFVITILFCFVIIFQDNDKIKKADSSGILEHPSASEPIDLTIGNLSLEYVSEGINGRSARALNPDLAEVLRLWFHGNITKLATTIIYSYGTENTAAFKDSGHRLAEQLHGITFRWICDVQRLLSYGRDMEVEGGIS</sequence>
<accession>A0A5N6QWF2</accession>
<dbReference type="PANTHER" id="PTHR34188">
    <property type="entry name" value="OS01G0299500 PROTEIN"/>
    <property type="match status" value="1"/>
</dbReference>
<evidence type="ECO:0000313" key="3">
    <source>
        <dbReference type="EMBL" id="KAE8010349.1"/>
    </source>
</evidence>
<dbReference type="OrthoDB" id="1899142at2759"/>
<keyword evidence="2" id="KW-1133">Transmembrane helix</keyword>
<evidence type="ECO:0000256" key="2">
    <source>
        <dbReference type="SAM" id="Phobius"/>
    </source>
</evidence>
<organism evidence="3 4">
    <name type="scientific">Carpinus fangiana</name>
    <dbReference type="NCBI Taxonomy" id="176857"/>
    <lineage>
        <taxon>Eukaryota</taxon>
        <taxon>Viridiplantae</taxon>
        <taxon>Streptophyta</taxon>
        <taxon>Embryophyta</taxon>
        <taxon>Tracheophyta</taxon>
        <taxon>Spermatophyta</taxon>
        <taxon>Magnoliopsida</taxon>
        <taxon>eudicotyledons</taxon>
        <taxon>Gunneridae</taxon>
        <taxon>Pentapetalae</taxon>
        <taxon>rosids</taxon>
        <taxon>fabids</taxon>
        <taxon>Fagales</taxon>
        <taxon>Betulaceae</taxon>
        <taxon>Carpinus</taxon>
    </lineage>
</organism>
<dbReference type="Proteomes" id="UP000327013">
    <property type="component" value="Chromosome 2"/>
</dbReference>
<reference evidence="3 4" key="1">
    <citation type="submission" date="2019-06" db="EMBL/GenBank/DDBJ databases">
        <title>A chromosomal-level reference genome of Carpinus fangiana (Coryloideae, Betulaceae).</title>
        <authorList>
            <person name="Yang X."/>
            <person name="Wang Z."/>
            <person name="Zhang L."/>
            <person name="Hao G."/>
            <person name="Liu J."/>
            <person name="Yang Y."/>
        </authorList>
    </citation>
    <scope>NUCLEOTIDE SEQUENCE [LARGE SCALE GENOMIC DNA]</scope>
    <source>
        <strain evidence="3">Cfa_2016G</strain>
        <tissue evidence="3">Leaf</tissue>
    </source>
</reference>
<evidence type="ECO:0000313" key="4">
    <source>
        <dbReference type="Proteomes" id="UP000327013"/>
    </source>
</evidence>
<gene>
    <name evidence="3" type="ORF">FH972_006724</name>
</gene>
<feature type="compositionally biased region" description="Basic and acidic residues" evidence="1">
    <location>
        <begin position="1"/>
        <end position="17"/>
    </location>
</feature>
<protein>
    <submittedName>
        <fullName evidence="3">Uncharacterized protein</fullName>
    </submittedName>
</protein>
<dbReference type="PANTHER" id="PTHR34188:SF21">
    <property type="entry name" value="BZIP DOMAIN-CONTAINING PROTEIN"/>
    <property type="match status" value="1"/>
</dbReference>
<name>A0A5N6QWF2_9ROSI</name>
<dbReference type="AlphaFoldDB" id="A0A5N6QWF2"/>
<keyword evidence="2" id="KW-0472">Membrane</keyword>
<proteinExistence type="predicted"/>
<evidence type="ECO:0000256" key="1">
    <source>
        <dbReference type="SAM" id="MobiDB-lite"/>
    </source>
</evidence>
<keyword evidence="4" id="KW-1185">Reference proteome</keyword>
<feature type="compositionally biased region" description="Basic residues" evidence="1">
    <location>
        <begin position="97"/>
        <end position="108"/>
    </location>
</feature>
<keyword evidence="2" id="KW-0812">Transmembrane</keyword>
<feature type="transmembrane region" description="Helical" evidence="2">
    <location>
        <begin position="157"/>
        <end position="176"/>
    </location>
</feature>